<feature type="transmembrane region" description="Helical" evidence="3">
    <location>
        <begin position="310"/>
        <end position="339"/>
    </location>
</feature>
<dbReference type="InterPro" id="IPR036259">
    <property type="entry name" value="MFS_trans_sf"/>
</dbReference>
<dbReference type="PROSITE" id="PS50850">
    <property type="entry name" value="MFS"/>
    <property type="match status" value="1"/>
</dbReference>
<dbReference type="InterPro" id="IPR050327">
    <property type="entry name" value="Proton-linked_MCT"/>
</dbReference>
<dbReference type="AlphaFoldDB" id="A0A9W8ZY36"/>
<evidence type="ECO:0000259" key="4">
    <source>
        <dbReference type="PROSITE" id="PS50850"/>
    </source>
</evidence>
<sequence>MNPSPTPLSSSEIQDYKSKTIHDEPLQQSPEGSFKAWCTLIGGFLAITAVFASAQAVSWIGSTQLALMVALGLPAVKLLDLGYFKVLTVIGSTIYVFSIFMLSIAHTSKYYQLFLSQGLAAGLGAGLVYVPVLAVQSHHWRRLRPVAMGIVITRSSVGGIIFPIMLNNLFANPNVGFAWGVRASAFVCLGLLIVANILMTANPPKTRKADPPKLGVLFTDGAYIFGVLGAAVADWGLFFPYFYLQLFAMVKGADPTFSFYLLAIFNGSSIPGRIIPNVLSQKFGVFNTMTFCTFACGILIFGLFGVDNSVAALVIFAILYGFFSGGFISLLAPAVASLVKDESERREIRLGFAYCIASLGILTGNPIAGALLGETFPWWRRIVFGAVMLLVGVVLIFITRSIRARQIGSQWV</sequence>
<feature type="transmembrane region" description="Helical" evidence="3">
    <location>
        <begin position="256"/>
        <end position="276"/>
    </location>
</feature>
<gene>
    <name evidence="5" type="ORF">J3R30DRAFT_3713878</name>
</gene>
<dbReference type="SUPFAM" id="SSF103473">
    <property type="entry name" value="MFS general substrate transporter"/>
    <property type="match status" value="1"/>
</dbReference>
<protein>
    <submittedName>
        <fullName evidence="5">MFS general substrate transporter</fullName>
    </submittedName>
</protein>
<evidence type="ECO:0000256" key="3">
    <source>
        <dbReference type="SAM" id="Phobius"/>
    </source>
</evidence>
<feature type="transmembrane region" description="Helical" evidence="3">
    <location>
        <begin position="177"/>
        <end position="201"/>
    </location>
</feature>
<dbReference type="InterPro" id="IPR011701">
    <property type="entry name" value="MFS"/>
</dbReference>
<feature type="domain" description="Major facilitator superfamily (MFS) profile" evidence="4">
    <location>
        <begin position="214"/>
        <end position="412"/>
    </location>
</feature>
<feature type="transmembrane region" description="Helical" evidence="3">
    <location>
        <begin position="111"/>
        <end position="134"/>
    </location>
</feature>
<feature type="transmembrane region" description="Helical" evidence="3">
    <location>
        <begin position="351"/>
        <end position="372"/>
    </location>
</feature>
<dbReference type="Pfam" id="PF07690">
    <property type="entry name" value="MFS_1"/>
    <property type="match status" value="1"/>
</dbReference>
<feature type="transmembrane region" description="Helical" evidence="3">
    <location>
        <begin position="378"/>
        <end position="398"/>
    </location>
</feature>
<accession>A0A9W8ZY36</accession>
<dbReference type="PANTHER" id="PTHR11360:SF177">
    <property type="entry name" value="RIBOFLAVIN TRANSPORTER MCH5"/>
    <property type="match status" value="1"/>
</dbReference>
<keyword evidence="3" id="KW-0472">Membrane</keyword>
<dbReference type="GO" id="GO:0016020">
    <property type="term" value="C:membrane"/>
    <property type="evidence" value="ECO:0007669"/>
    <property type="project" value="UniProtKB-SubCell"/>
</dbReference>
<evidence type="ECO:0000256" key="2">
    <source>
        <dbReference type="ARBA" id="ARBA00006727"/>
    </source>
</evidence>
<keyword evidence="3" id="KW-1133">Transmembrane helix</keyword>
<keyword evidence="3" id="KW-0812">Transmembrane</keyword>
<dbReference type="InterPro" id="IPR020846">
    <property type="entry name" value="MFS_dom"/>
</dbReference>
<dbReference type="OrthoDB" id="6499973at2759"/>
<feature type="transmembrane region" description="Helical" evidence="3">
    <location>
        <begin position="86"/>
        <end position="105"/>
    </location>
</feature>
<proteinExistence type="inferred from homology"/>
<evidence type="ECO:0000313" key="5">
    <source>
        <dbReference type="EMBL" id="KAJ4469214.1"/>
    </source>
</evidence>
<organism evidence="5 6">
    <name type="scientific">Lentinula aciculospora</name>
    <dbReference type="NCBI Taxonomy" id="153920"/>
    <lineage>
        <taxon>Eukaryota</taxon>
        <taxon>Fungi</taxon>
        <taxon>Dikarya</taxon>
        <taxon>Basidiomycota</taxon>
        <taxon>Agaricomycotina</taxon>
        <taxon>Agaricomycetes</taxon>
        <taxon>Agaricomycetidae</taxon>
        <taxon>Agaricales</taxon>
        <taxon>Marasmiineae</taxon>
        <taxon>Omphalotaceae</taxon>
        <taxon>Lentinula</taxon>
    </lineage>
</organism>
<feature type="transmembrane region" description="Helical" evidence="3">
    <location>
        <begin position="146"/>
        <end position="165"/>
    </location>
</feature>
<comment type="similarity">
    <text evidence="2">Belongs to the major facilitator superfamily. Monocarboxylate porter (TC 2.A.1.13) family.</text>
</comment>
<feature type="transmembrane region" description="Helical" evidence="3">
    <location>
        <begin position="283"/>
        <end position="304"/>
    </location>
</feature>
<dbReference type="GO" id="GO:0022857">
    <property type="term" value="F:transmembrane transporter activity"/>
    <property type="evidence" value="ECO:0007669"/>
    <property type="project" value="InterPro"/>
</dbReference>
<evidence type="ECO:0000256" key="1">
    <source>
        <dbReference type="ARBA" id="ARBA00004141"/>
    </source>
</evidence>
<dbReference type="Gene3D" id="1.20.1250.20">
    <property type="entry name" value="MFS general substrate transporter like domains"/>
    <property type="match status" value="2"/>
</dbReference>
<comment type="subcellular location">
    <subcellularLocation>
        <location evidence="1">Membrane</location>
        <topology evidence="1">Multi-pass membrane protein</topology>
    </subcellularLocation>
</comment>
<dbReference type="PANTHER" id="PTHR11360">
    <property type="entry name" value="MONOCARBOXYLATE TRANSPORTER"/>
    <property type="match status" value="1"/>
</dbReference>
<reference evidence="5" key="1">
    <citation type="submission" date="2022-08" db="EMBL/GenBank/DDBJ databases">
        <title>A Global Phylogenomic Analysis of the Shiitake Genus Lentinula.</title>
        <authorList>
            <consortium name="DOE Joint Genome Institute"/>
            <person name="Sierra-Patev S."/>
            <person name="Min B."/>
            <person name="Naranjo-Ortiz M."/>
            <person name="Looney B."/>
            <person name="Konkel Z."/>
            <person name="Slot J.C."/>
            <person name="Sakamoto Y."/>
            <person name="Steenwyk J.L."/>
            <person name="Rokas A."/>
            <person name="Carro J."/>
            <person name="Camarero S."/>
            <person name="Ferreira P."/>
            <person name="Molpeceres G."/>
            <person name="Ruiz-Duenas F.J."/>
            <person name="Serrano A."/>
            <person name="Henrissat B."/>
            <person name="Drula E."/>
            <person name="Hughes K.W."/>
            <person name="Mata J.L."/>
            <person name="Ishikawa N.K."/>
            <person name="Vargas-Isla R."/>
            <person name="Ushijima S."/>
            <person name="Smith C.A."/>
            <person name="Ahrendt S."/>
            <person name="Andreopoulos W."/>
            <person name="He G."/>
            <person name="Labutti K."/>
            <person name="Lipzen A."/>
            <person name="Ng V."/>
            <person name="Riley R."/>
            <person name="Sandor L."/>
            <person name="Barry K."/>
            <person name="Martinez A.T."/>
            <person name="Xiao Y."/>
            <person name="Gibbons J.G."/>
            <person name="Terashima K."/>
            <person name="Grigoriev I.V."/>
            <person name="Hibbett D.S."/>
        </authorList>
    </citation>
    <scope>NUCLEOTIDE SEQUENCE</scope>
    <source>
        <strain evidence="5">JLM2183</strain>
    </source>
</reference>
<dbReference type="Proteomes" id="UP001150266">
    <property type="component" value="Unassembled WGS sequence"/>
</dbReference>
<feature type="transmembrane region" description="Helical" evidence="3">
    <location>
        <begin position="34"/>
        <end position="53"/>
    </location>
</feature>
<evidence type="ECO:0000313" key="6">
    <source>
        <dbReference type="Proteomes" id="UP001150266"/>
    </source>
</evidence>
<feature type="transmembrane region" description="Helical" evidence="3">
    <location>
        <begin position="222"/>
        <end position="244"/>
    </location>
</feature>
<comment type="caution">
    <text evidence="5">The sequence shown here is derived from an EMBL/GenBank/DDBJ whole genome shotgun (WGS) entry which is preliminary data.</text>
</comment>
<keyword evidence="6" id="KW-1185">Reference proteome</keyword>
<name>A0A9W8ZY36_9AGAR</name>
<dbReference type="EMBL" id="JAOTPV010000033">
    <property type="protein sequence ID" value="KAJ4469214.1"/>
    <property type="molecule type" value="Genomic_DNA"/>
</dbReference>